<protein>
    <recommendedName>
        <fullName evidence="11">Cytochrome P450</fullName>
    </recommendedName>
</protein>
<dbReference type="Gene3D" id="1.10.630.10">
    <property type="entry name" value="Cytochrome P450"/>
    <property type="match status" value="1"/>
</dbReference>
<keyword evidence="5 6" id="KW-0408">Iron</keyword>
<dbReference type="Pfam" id="PF00067">
    <property type="entry name" value="p450"/>
    <property type="match status" value="1"/>
</dbReference>
<dbReference type="PRINTS" id="PR00385">
    <property type="entry name" value="P450"/>
</dbReference>
<dbReference type="SUPFAM" id="SSF48264">
    <property type="entry name" value="Cytochrome P450"/>
    <property type="match status" value="1"/>
</dbReference>
<keyword evidence="8" id="KW-0472">Membrane</keyword>
<keyword evidence="8" id="KW-0812">Transmembrane</keyword>
<dbReference type="PANTHER" id="PTHR47944">
    <property type="entry name" value="CYTOCHROME P450 98A9"/>
    <property type="match status" value="1"/>
</dbReference>
<keyword evidence="3 6" id="KW-0479">Metal-binding</keyword>
<dbReference type="InterPro" id="IPR017972">
    <property type="entry name" value="Cyt_P450_CS"/>
</dbReference>
<keyword evidence="4 7" id="KW-0560">Oxidoreductase</keyword>
<reference evidence="9 10" key="1">
    <citation type="submission" date="2021-08" db="EMBL/GenBank/DDBJ databases">
        <title>WGS assembly of Ceratopteris richardii.</title>
        <authorList>
            <person name="Marchant D.B."/>
            <person name="Chen G."/>
            <person name="Jenkins J."/>
            <person name="Shu S."/>
            <person name="Leebens-Mack J."/>
            <person name="Grimwood J."/>
            <person name="Schmutz J."/>
            <person name="Soltis P."/>
            <person name="Soltis D."/>
            <person name="Chen Z.-H."/>
        </authorList>
    </citation>
    <scope>NUCLEOTIDE SEQUENCE [LARGE SCALE GENOMIC DNA]</scope>
    <source>
        <strain evidence="9">Whitten #5841</strain>
        <tissue evidence="9">Leaf</tissue>
    </source>
</reference>
<comment type="similarity">
    <text evidence="1 7">Belongs to the cytochrome P450 family.</text>
</comment>
<evidence type="ECO:0000313" key="9">
    <source>
        <dbReference type="EMBL" id="KAH7301938.1"/>
    </source>
</evidence>
<keyword evidence="8" id="KW-1133">Transmembrane helix</keyword>
<comment type="caution">
    <text evidence="9">The sequence shown here is derived from an EMBL/GenBank/DDBJ whole genome shotgun (WGS) entry which is preliminary data.</text>
</comment>
<gene>
    <name evidence="9" type="ORF">KP509_23G049100</name>
</gene>
<dbReference type="Proteomes" id="UP000825935">
    <property type="component" value="Chromosome 23"/>
</dbReference>
<evidence type="ECO:0000256" key="1">
    <source>
        <dbReference type="ARBA" id="ARBA00010617"/>
    </source>
</evidence>
<accession>A0A8T2S2L7</accession>
<dbReference type="PRINTS" id="PR00463">
    <property type="entry name" value="EP450I"/>
</dbReference>
<sequence>MASGVKIDDVGSVFVLVASVLLLWIWRKLRCKTGGVSEFPRCPPGLPIIGNCMLLQSGAQQALADLAWNQGYGDLFGLWLGSIPTVVVSSADLAKEILHTNDRVLANRGNYLFVKDLYYGFDTGPVFTSYNPRWVLRRKVLMLELFTAKRMQQLQPIRYGELRRFLKRLWDSTDDGTRPVSLGQQAFVLTANTTMLLLQSKLLENAVMDPPELVHIVEAEAMPSIGDFVPWLAWLEAFNSRRRWRVHKRIDALITSILDARRQQIAHCSPGGLPNDFLQVLLSKEGPMDEKHLTTTEIKSIVLDLFVGGVHTSAATLEWAMSELLRHPECMMRLREEVDGVMAKHCNGVENIGDTLVDDDHVLLMPYLQSTVKEVMRLHPILPLIFPRVASTSFRLNKYELPAGTNVLLNAWAIARDPRYWDRPTEFWPDRFLNSDIDFHGQHYEFLPFGGGRRACAGMRLGLSLVHVTLANLIYHFHWEMPYRQSIENIDMSCKGGLGNSRAVPLIVVPTKRNF</sequence>
<dbReference type="GO" id="GO:0016705">
    <property type="term" value="F:oxidoreductase activity, acting on paired donors, with incorporation or reduction of molecular oxygen"/>
    <property type="evidence" value="ECO:0007669"/>
    <property type="project" value="InterPro"/>
</dbReference>
<evidence type="ECO:0000256" key="2">
    <source>
        <dbReference type="ARBA" id="ARBA00022617"/>
    </source>
</evidence>
<dbReference type="PANTHER" id="PTHR47944:SF4">
    <property type="entry name" value="OS09G0441700 PROTEIN"/>
    <property type="match status" value="1"/>
</dbReference>
<evidence type="ECO:0000256" key="4">
    <source>
        <dbReference type="ARBA" id="ARBA00023002"/>
    </source>
</evidence>
<dbReference type="GO" id="GO:0020037">
    <property type="term" value="F:heme binding"/>
    <property type="evidence" value="ECO:0007669"/>
    <property type="project" value="InterPro"/>
</dbReference>
<evidence type="ECO:0000256" key="3">
    <source>
        <dbReference type="ARBA" id="ARBA00022723"/>
    </source>
</evidence>
<keyword evidence="10" id="KW-1185">Reference proteome</keyword>
<evidence type="ECO:0000256" key="8">
    <source>
        <dbReference type="SAM" id="Phobius"/>
    </source>
</evidence>
<dbReference type="GO" id="GO:0005506">
    <property type="term" value="F:iron ion binding"/>
    <property type="evidence" value="ECO:0007669"/>
    <property type="project" value="InterPro"/>
</dbReference>
<evidence type="ECO:0008006" key="11">
    <source>
        <dbReference type="Google" id="ProtNLM"/>
    </source>
</evidence>
<evidence type="ECO:0000256" key="5">
    <source>
        <dbReference type="ARBA" id="ARBA00023004"/>
    </source>
</evidence>
<dbReference type="AlphaFoldDB" id="A0A8T2S2L7"/>
<proteinExistence type="inferred from homology"/>
<organism evidence="9 10">
    <name type="scientific">Ceratopteris richardii</name>
    <name type="common">Triangle waterfern</name>
    <dbReference type="NCBI Taxonomy" id="49495"/>
    <lineage>
        <taxon>Eukaryota</taxon>
        <taxon>Viridiplantae</taxon>
        <taxon>Streptophyta</taxon>
        <taxon>Embryophyta</taxon>
        <taxon>Tracheophyta</taxon>
        <taxon>Polypodiopsida</taxon>
        <taxon>Polypodiidae</taxon>
        <taxon>Polypodiales</taxon>
        <taxon>Pteridineae</taxon>
        <taxon>Pteridaceae</taxon>
        <taxon>Parkerioideae</taxon>
        <taxon>Ceratopteris</taxon>
    </lineage>
</organism>
<dbReference type="PROSITE" id="PS00086">
    <property type="entry name" value="CYTOCHROME_P450"/>
    <property type="match status" value="1"/>
</dbReference>
<comment type="cofactor">
    <cofactor evidence="6">
        <name>heme</name>
        <dbReference type="ChEBI" id="CHEBI:30413"/>
    </cofactor>
</comment>
<dbReference type="EMBL" id="CM035428">
    <property type="protein sequence ID" value="KAH7301938.1"/>
    <property type="molecule type" value="Genomic_DNA"/>
</dbReference>
<evidence type="ECO:0000313" key="10">
    <source>
        <dbReference type="Proteomes" id="UP000825935"/>
    </source>
</evidence>
<keyword evidence="2 6" id="KW-0349">Heme</keyword>
<feature type="transmembrane region" description="Helical" evidence="8">
    <location>
        <begin position="7"/>
        <end position="26"/>
    </location>
</feature>
<evidence type="ECO:0000256" key="6">
    <source>
        <dbReference type="PIRSR" id="PIRSR602401-1"/>
    </source>
</evidence>
<dbReference type="InterPro" id="IPR002401">
    <property type="entry name" value="Cyt_P450_E_grp-I"/>
</dbReference>
<name>A0A8T2S2L7_CERRI</name>
<keyword evidence="7" id="KW-0503">Monooxygenase</keyword>
<dbReference type="InterPro" id="IPR001128">
    <property type="entry name" value="Cyt_P450"/>
</dbReference>
<evidence type="ECO:0000256" key="7">
    <source>
        <dbReference type="RuleBase" id="RU000461"/>
    </source>
</evidence>
<feature type="binding site" description="axial binding residue" evidence="6">
    <location>
        <position position="456"/>
    </location>
    <ligand>
        <name>heme</name>
        <dbReference type="ChEBI" id="CHEBI:30413"/>
    </ligand>
    <ligandPart>
        <name>Fe</name>
        <dbReference type="ChEBI" id="CHEBI:18248"/>
    </ligandPart>
</feature>
<dbReference type="GO" id="GO:0044550">
    <property type="term" value="P:secondary metabolite biosynthetic process"/>
    <property type="evidence" value="ECO:0007669"/>
    <property type="project" value="UniProtKB-ARBA"/>
</dbReference>
<dbReference type="OrthoDB" id="1470350at2759"/>
<dbReference type="OMA" id="EAFRTHD"/>
<dbReference type="InterPro" id="IPR036396">
    <property type="entry name" value="Cyt_P450_sf"/>
</dbReference>
<dbReference type="GO" id="GO:0004497">
    <property type="term" value="F:monooxygenase activity"/>
    <property type="evidence" value="ECO:0007669"/>
    <property type="project" value="UniProtKB-KW"/>
</dbReference>